<keyword evidence="5 9" id="KW-0540">Nuclease</keyword>
<keyword evidence="4 9" id="KW-0963">Cytoplasm</keyword>
<comment type="domain">
    <text evidence="9">The N-terminal domain has the RNA-binding Sm fold. It harbors the endoribonuclease activity.</text>
</comment>
<dbReference type="PANTHER" id="PTHR10853:SF0">
    <property type="entry name" value="PROTEIN PELOTA HOMOLOG"/>
    <property type="match status" value="1"/>
</dbReference>
<evidence type="ECO:0000256" key="7">
    <source>
        <dbReference type="ARBA" id="ARBA00022759"/>
    </source>
</evidence>
<dbReference type="EMBL" id="CP017686">
    <property type="protein sequence ID" value="AYQ54670.1"/>
    <property type="molecule type" value="Genomic_DNA"/>
</dbReference>
<evidence type="ECO:0000256" key="5">
    <source>
        <dbReference type="ARBA" id="ARBA00022722"/>
    </source>
</evidence>
<dbReference type="GO" id="GO:0005737">
    <property type="term" value="C:cytoplasm"/>
    <property type="evidence" value="ECO:0007669"/>
    <property type="project" value="UniProtKB-SubCell"/>
</dbReference>
<dbReference type="SMART" id="SM01194">
    <property type="entry name" value="eRF1_1"/>
    <property type="match status" value="1"/>
</dbReference>
<dbReference type="OMA" id="DDLWHLK"/>
<dbReference type="EC" id="3.1.-.-" evidence="9"/>
<comment type="subunit">
    <text evidence="9">Monomer.</text>
</comment>
<comment type="cofactor">
    <cofactor evidence="1 9">
        <name>a divalent metal cation</name>
        <dbReference type="ChEBI" id="CHEBI:60240"/>
    </cofactor>
</comment>
<dbReference type="SUPFAM" id="SSF159065">
    <property type="entry name" value="Dom34/Pelota N-terminal domain-like"/>
    <property type="match status" value="1"/>
</dbReference>
<dbReference type="AlphaFoldDB" id="A0A3G3IFT0"/>
<comment type="similarity">
    <text evidence="3 9">Belongs to the eukaryotic release factor 1 family. Pelota subfamily.</text>
</comment>
<evidence type="ECO:0000256" key="2">
    <source>
        <dbReference type="ARBA" id="ARBA00004496"/>
    </source>
</evidence>
<keyword evidence="7 9" id="KW-0255">Endonuclease</keyword>
<evidence type="ECO:0000256" key="9">
    <source>
        <dbReference type="HAMAP-Rule" id="MF_01853"/>
    </source>
</evidence>
<dbReference type="RefSeq" id="WP_022532834.1">
    <property type="nucleotide sequence ID" value="NZ_CAYARL010000024.1"/>
</dbReference>
<dbReference type="NCBIfam" id="TIGR00111">
    <property type="entry name" value="pelota"/>
    <property type="match status" value="1"/>
</dbReference>
<name>A0A3G3IFT0_9ARCH</name>
<dbReference type="InterPro" id="IPR058547">
    <property type="entry name" value="Pelota_N"/>
</dbReference>
<evidence type="ECO:0000256" key="8">
    <source>
        <dbReference type="ARBA" id="ARBA00022801"/>
    </source>
</evidence>
<evidence type="ECO:0000256" key="1">
    <source>
        <dbReference type="ARBA" id="ARBA00001968"/>
    </source>
</evidence>
<dbReference type="InterPro" id="IPR005140">
    <property type="entry name" value="eRF1_Pelota-like_N"/>
</dbReference>
<sequence length="345" mass="37640">MRILGKDGSSGEVKVLPETDDDIWHLYNVICVGDLVTASTTRRDEKADDKLRAERAEKKRMTLGVRVEKIEYDGDGLRMRLLGVIEEGPQDIGQHHTLMIEPGEPLRIGKEHWKQTQMDRLETAARDTVKPRIVFVSLDQDEATVAVLRQSGLKEVVTVRSMRAGKQYDEKGKPFDYHGEIISKLSAVATPDMPLVLLGPGFEKETLADDIKRLPKGTFGSVYVQHTGQSGMVGVNELIKSGMGAAILRESSVGVEMEAVENLMTQIGKNGLATYGPAEVASASEAGAVETLLVLDSVLREKDLDDVVRAVENQKGRVIVVSEDHDAGRQLASLGGVGAILRYAV</sequence>
<evidence type="ECO:0000256" key="3">
    <source>
        <dbReference type="ARBA" id="ARBA00009504"/>
    </source>
</evidence>
<evidence type="ECO:0000256" key="6">
    <source>
        <dbReference type="ARBA" id="ARBA00022723"/>
    </source>
</evidence>
<dbReference type="GO" id="GO:0070481">
    <property type="term" value="P:nuclear-transcribed mRNA catabolic process, non-stop decay"/>
    <property type="evidence" value="ECO:0007669"/>
    <property type="project" value="InterPro"/>
</dbReference>
<organism evidence="11 12">
    <name type="scientific">Methanomethylophilus alvi</name>
    <dbReference type="NCBI Taxonomy" id="1291540"/>
    <lineage>
        <taxon>Archaea</taxon>
        <taxon>Methanobacteriati</taxon>
        <taxon>Thermoplasmatota</taxon>
        <taxon>Thermoplasmata</taxon>
        <taxon>Methanomassiliicoccales</taxon>
        <taxon>Methanomethylophilaceae</taxon>
        <taxon>Methanomethylophilus</taxon>
    </lineage>
</organism>
<dbReference type="InterPro" id="IPR004405">
    <property type="entry name" value="TF_pelota"/>
</dbReference>
<dbReference type="SUPFAM" id="SSF53137">
    <property type="entry name" value="Translational machinery components"/>
    <property type="match status" value="1"/>
</dbReference>
<evidence type="ECO:0000313" key="11">
    <source>
        <dbReference type="EMBL" id="AYQ54670.1"/>
    </source>
</evidence>
<dbReference type="GO" id="GO:0070651">
    <property type="term" value="P:nonfunctional rRNA decay"/>
    <property type="evidence" value="ECO:0007669"/>
    <property type="project" value="TreeGrafter"/>
</dbReference>
<proteinExistence type="inferred from homology"/>
<dbReference type="HAMAP" id="MF_01853">
    <property type="entry name" value="PelO"/>
    <property type="match status" value="1"/>
</dbReference>
<dbReference type="Pfam" id="PF03465">
    <property type="entry name" value="eRF1_3"/>
    <property type="match status" value="1"/>
</dbReference>
<keyword evidence="6 9" id="KW-0479">Metal-binding</keyword>
<accession>A0A3G3IFT0</accession>
<dbReference type="GO" id="GO:0046872">
    <property type="term" value="F:metal ion binding"/>
    <property type="evidence" value="ECO:0007669"/>
    <property type="project" value="UniProtKB-UniRule"/>
</dbReference>
<dbReference type="Gene3D" id="2.30.30.870">
    <property type="entry name" value="Pelota, domain A"/>
    <property type="match status" value="1"/>
</dbReference>
<comment type="function">
    <text evidence="9">May function in recognizing stalled ribosomes, interact with stem-loop structures in stalled mRNA molecules, and effect endonucleolytic cleavage of the mRNA. May play a role in the release non-functional ribosomes and degradation of damaged mRNAs. Has endoribonuclease activity.</text>
</comment>
<dbReference type="Proteomes" id="UP000273278">
    <property type="component" value="Chromosome"/>
</dbReference>
<feature type="domain" description="eRF1/Pelota-like N-terminal" evidence="10">
    <location>
        <begin position="1"/>
        <end position="126"/>
    </location>
</feature>
<dbReference type="GO" id="GO:0070966">
    <property type="term" value="P:nuclear-transcribed mRNA catabolic process, no-go decay"/>
    <property type="evidence" value="ECO:0007669"/>
    <property type="project" value="InterPro"/>
</dbReference>
<dbReference type="Pfam" id="PF26356">
    <property type="entry name" value="Pelota_N"/>
    <property type="match status" value="1"/>
</dbReference>
<dbReference type="GO" id="GO:0016787">
    <property type="term" value="F:hydrolase activity"/>
    <property type="evidence" value="ECO:0007669"/>
    <property type="project" value="UniProtKB-KW"/>
</dbReference>
<dbReference type="Gene3D" id="3.30.1330.30">
    <property type="match status" value="1"/>
</dbReference>
<dbReference type="Gene3D" id="3.30.420.60">
    <property type="entry name" value="eRF1 domain 2"/>
    <property type="match status" value="1"/>
</dbReference>
<dbReference type="InterPro" id="IPR023521">
    <property type="entry name" value="Pelota_arc"/>
</dbReference>
<dbReference type="PANTHER" id="PTHR10853">
    <property type="entry name" value="PELOTA"/>
    <property type="match status" value="1"/>
</dbReference>
<dbReference type="SUPFAM" id="SSF55315">
    <property type="entry name" value="L30e-like"/>
    <property type="match status" value="1"/>
</dbReference>
<dbReference type="InterPro" id="IPR005142">
    <property type="entry name" value="eRF1_3"/>
</dbReference>
<dbReference type="GeneID" id="41321294"/>
<comment type="subcellular location">
    <subcellularLocation>
        <location evidence="2 9">Cytoplasm</location>
    </subcellularLocation>
</comment>
<reference evidence="11 12" key="1">
    <citation type="submission" date="2016-10" db="EMBL/GenBank/DDBJ databases">
        <title>Complete genome of the TMA-utilizing, human hosted archaeon Methanomethylophilus alvus Gen. nov, sp. nov., strain Mx-05, derived from a pure culture.</title>
        <authorList>
            <person name="Brugere J.-F."/>
            <person name="Ben Hania W."/>
            <person name="Chaudhary P.P."/>
            <person name="Gaci N."/>
            <person name="Borrel G."/>
            <person name="Cao Van Tuat L."/>
            <person name="Fardeau M.-L."/>
            <person name="Harris H.M.B."/>
            <person name="O'Toole P.W."/>
            <person name="Ollivier B."/>
        </authorList>
    </citation>
    <scope>NUCLEOTIDE SEQUENCE [LARGE SCALE GENOMIC DNA]</scope>
    <source>
        <strain evidence="11 12">Mx-05</strain>
    </source>
</reference>
<evidence type="ECO:0000313" key="12">
    <source>
        <dbReference type="Proteomes" id="UP000273278"/>
    </source>
</evidence>
<dbReference type="FunFam" id="2.30.30.870:FF:000002">
    <property type="entry name" value="Protein pelota homolog"/>
    <property type="match status" value="1"/>
</dbReference>
<dbReference type="InterPro" id="IPR029064">
    <property type="entry name" value="Ribosomal_eL30-like_sf"/>
</dbReference>
<gene>
    <name evidence="9" type="primary">pelA</name>
    <name evidence="11" type="ORF">BKD89_02460</name>
</gene>
<dbReference type="InterPro" id="IPR042226">
    <property type="entry name" value="eFR1_2_sf"/>
</dbReference>
<keyword evidence="8 9" id="KW-0378">Hydrolase</keyword>
<protein>
    <recommendedName>
        <fullName evidence="9">Protein pelota homolog</fullName>
        <ecNumber evidence="9">3.1.-.-</ecNumber>
    </recommendedName>
</protein>
<dbReference type="InterPro" id="IPR038069">
    <property type="entry name" value="Pelota/DOM34_N"/>
</dbReference>
<dbReference type="GO" id="GO:0032790">
    <property type="term" value="P:ribosome disassembly"/>
    <property type="evidence" value="ECO:0007669"/>
    <property type="project" value="TreeGrafter"/>
</dbReference>
<evidence type="ECO:0000259" key="10">
    <source>
        <dbReference type="SMART" id="SM01194"/>
    </source>
</evidence>
<evidence type="ECO:0000256" key="4">
    <source>
        <dbReference type="ARBA" id="ARBA00022490"/>
    </source>
</evidence>
<dbReference type="GO" id="GO:0004519">
    <property type="term" value="F:endonuclease activity"/>
    <property type="evidence" value="ECO:0007669"/>
    <property type="project" value="UniProtKB-UniRule"/>
</dbReference>
<dbReference type="GO" id="GO:0071025">
    <property type="term" value="P:RNA surveillance"/>
    <property type="evidence" value="ECO:0007669"/>
    <property type="project" value="InterPro"/>
</dbReference>